<reference evidence="2" key="1">
    <citation type="submission" date="2020-06" db="EMBL/GenBank/DDBJ databases">
        <title>Whole Genome Sequence of Bradyrhizobium sp. Strain 66S1MB.</title>
        <authorList>
            <person name="Bromfield E."/>
            <person name="Cloutier S."/>
        </authorList>
    </citation>
    <scope>NUCLEOTIDE SEQUENCE</scope>
    <source>
        <strain evidence="2">66S1MB</strain>
    </source>
</reference>
<evidence type="ECO:0000313" key="2">
    <source>
        <dbReference type="EMBL" id="NVL12008.1"/>
    </source>
</evidence>
<sequence length="561" mass="61254">MSIMLCSRSSAVQLASTAGGIVLMLSAAALAQTTAPAAPPAQAPGLECNGTRILDPFKGPLAGSVLDPAVLASAVANKDSILKSGLPCQENVGTAAQADPAGKEESGLQNLQRGFDFYSWRTFLALNAPADGTPVESAQADTPARWEHMNSFKQLLDVMLPSDQQPPIWPTDTDGMKAERARLMPEACRELLNVRPDLKADEPNRLIVKMIEESFNEPFKTGPLIDQQGRYAIFDILMNRQMFDYIKVNHLNTKAGQAANADLAIDFPPGQNSQPAQGDKPAKPAAFGSFMLKVSWKILTAEEIAAKTFHMRRALVLMPPGAKRPCLDRTLGLIGFHAVHKTVARPQWIWTSFEHVKNVPDRTEVTANKLAASYNFFSVKCRADCPIENATPPFPWDPDPALELRFRTDDSFKSQIVRETPLTDAAKNMNAAFHSMLPANSVWQNYMLLSTQWPTAFLTRCTGLQNSAAPAPGTDFVKQPDMTCSPAPTYLANSTLETYSQQERPGNNTAFPDSREVPLATSSCIACHSNAVGFQRTASNREGGRPNLNQSDFTFMLEKAQ</sequence>
<gene>
    <name evidence="2" type="ORF">HU230_41525</name>
</gene>
<evidence type="ECO:0008006" key="3">
    <source>
        <dbReference type="Google" id="ProtNLM"/>
    </source>
</evidence>
<accession>A0A973WVP5</accession>
<protein>
    <recommendedName>
        <fullName evidence="3">Cytochrome c domain-containing protein</fullName>
    </recommendedName>
</protein>
<organism evidence="2">
    <name type="scientific">Bradyrhizobium quebecense</name>
    <dbReference type="NCBI Taxonomy" id="2748629"/>
    <lineage>
        <taxon>Bacteria</taxon>
        <taxon>Pseudomonadati</taxon>
        <taxon>Pseudomonadota</taxon>
        <taxon>Alphaproteobacteria</taxon>
        <taxon>Hyphomicrobiales</taxon>
        <taxon>Nitrobacteraceae</taxon>
        <taxon>Bradyrhizobium</taxon>
    </lineage>
</organism>
<feature type="signal peptide" evidence="1">
    <location>
        <begin position="1"/>
        <end position="31"/>
    </location>
</feature>
<evidence type="ECO:0000256" key="1">
    <source>
        <dbReference type="SAM" id="SignalP"/>
    </source>
</evidence>
<dbReference type="RefSeq" id="WP_176535419.1">
    <property type="nucleotide sequence ID" value="NZ_CP088023.1"/>
</dbReference>
<dbReference type="EMBL" id="JABWSX010000003">
    <property type="protein sequence ID" value="NVL12008.1"/>
    <property type="molecule type" value="Genomic_DNA"/>
</dbReference>
<proteinExistence type="predicted"/>
<dbReference type="AlphaFoldDB" id="A0A973WVP5"/>
<comment type="caution">
    <text evidence="2">The sequence shown here is derived from an EMBL/GenBank/DDBJ whole genome shotgun (WGS) entry which is preliminary data.</text>
</comment>
<feature type="chain" id="PRO_5038115278" description="Cytochrome c domain-containing protein" evidence="1">
    <location>
        <begin position="32"/>
        <end position="561"/>
    </location>
</feature>
<name>A0A973WVP5_9BRAD</name>
<keyword evidence="1" id="KW-0732">Signal</keyword>